<accession>A0AA38HHL6</accession>
<organism evidence="2 3">
    <name type="scientific">Dioszegia hungarica</name>
    <dbReference type="NCBI Taxonomy" id="4972"/>
    <lineage>
        <taxon>Eukaryota</taxon>
        <taxon>Fungi</taxon>
        <taxon>Dikarya</taxon>
        <taxon>Basidiomycota</taxon>
        <taxon>Agaricomycotina</taxon>
        <taxon>Tremellomycetes</taxon>
        <taxon>Tremellales</taxon>
        <taxon>Bulleribasidiaceae</taxon>
        <taxon>Dioszegia</taxon>
    </lineage>
</organism>
<proteinExistence type="predicted"/>
<name>A0AA38HHL6_9TREE</name>
<evidence type="ECO:0000256" key="1">
    <source>
        <dbReference type="SAM" id="MobiDB-lite"/>
    </source>
</evidence>
<protein>
    <submittedName>
        <fullName evidence="2">Uncharacterized protein</fullName>
    </submittedName>
</protein>
<keyword evidence="3" id="KW-1185">Reference proteome</keyword>
<comment type="caution">
    <text evidence="2">The sequence shown here is derived from an EMBL/GenBank/DDBJ whole genome shotgun (WGS) entry which is preliminary data.</text>
</comment>
<gene>
    <name evidence="2" type="ORF">MKK02DRAFT_29864</name>
</gene>
<dbReference type="EMBL" id="JAKWFO010000001">
    <property type="protein sequence ID" value="KAI9639896.1"/>
    <property type="molecule type" value="Genomic_DNA"/>
</dbReference>
<evidence type="ECO:0000313" key="3">
    <source>
        <dbReference type="Proteomes" id="UP001164286"/>
    </source>
</evidence>
<sequence length="227" mass="25300">MPNETGPTQELSATSYHPDRGYSMYAVDGNPRFDAAGALSIGKTHFQVTKSGRDGDRDPGSLILQRYSIKPGGNVLMVGPWDLGSNWETVKRVTIDDSAWSYTGTEDYITQTFILGGTVNIKTITKDSFAAEVDSLVQNVDPKSQMIFKNICEVPPSVLDHQSLLEAMRPKHTENLDEDWDRLIREILAREGAENEKSGGTSNEEPCEAPMNEKGIQLRNALKYRYR</sequence>
<dbReference type="RefSeq" id="XP_052949673.1">
    <property type="nucleotide sequence ID" value="XM_053087927.1"/>
</dbReference>
<reference evidence="2" key="1">
    <citation type="journal article" date="2022" name="G3 (Bethesda)">
        <title>High quality genome of the basidiomycete yeast Dioszegia hungarica PDD-24b-2 isolated from cloud water.</title>
        <authorList>
            <person name="Jarrige D."/>
            <person name="Haridas S."/>
            <person name="Bleykasten-Grosshans C."/>
            <person name="Joly M."/>
            <person name="Nadalig T."/>
            <person name="Sancelme M."/>
            <person name="Vuilleumier S."/>
            <person name="Grigoriev I.V."/>
            <person name="Amato P."/>
            <person name="Bringel F."/>
        </authorList>
    </citation>
    <scope>NUCLEOTIDE SEQUENCE</scope>
    <source>
        <strain evidence="2">PDD-24b-2</strain>
    </source>
</reference>
<dbReference type="AlphaFoldDB" id="A0AA38HHL6"/>
<dbReference type="Proteomes" id="UP001164286">
    <property type="component" value="Unassembled WGS sequence"/>
</dbReference>
<feature type="region of interest" description="Disordered" evidence="1">
    <location>
        <begin position="191"/>
        <end position="214"/>
    </location>
</feature>
<evidence type="ECO:0000313" key="2">
    <source>
        <dbReference type="EMBL" id="KAI9639896.1"/>
    </source>
</evidence>
<dbReference type="GeneID" id="77727132"/>